<evidence type="ECO:0000256" key="3">
    <source>
        <dbReference type="ARBA" id="ARBA00022475"/>
    </source>
</evidence>
<feature type="compositionally biased region" description="Low complexity" evidence="7">
    <location>
        <begin position="74"/>
        <end position="85"/>
    </location>
</feature>
<dbReference type="Gene3D" id="2.30.30.60">
    <property type="match status" value="1"/>
</dbReference>
<feature type="signal peptide" evidence="9">
    <location>
        <begin position="1"/>
        <end position="35"/>
    </location>
</feature>
<evidence type="ECO:0000256" key="6">
    <source>
        <dbReference type="ARBA" id="ARBA00023136"/>
    </source>
</evidence>
<feature type="transmembrane region" description="Helical" evidence="8">
    <location>
        <begin position="438"/>
        <end position="465"/>
    </location>
</feature>
<name>A0A423PKE3_9GAMM</name>
<evidence type="ECO:0000259" key="10">
    <source>
        <dbReference type="Pfam" id="PF00924"/>
    </source>
</evidence>
<dbReference type="InterPro" id="IPR049142">
    <property type="entry name" value="MS_channel_1st"/>
</dbReference>
<feature type="transmembrane region" description="Helical" evidence="8">
    <location>
        <begin position="243"/>
        <end position="264"/>
    </location>
</feature>
<evidence type="ECO:0000259" key="11">
    <source>
        <dbReference type="Pfam" id="PF21082"/>
    </source>
</evidence>
<feature type="compositionally biased region" description="Acidic residues" evidence="7">
    <location>
        <begin position="778"/>
        <end position="789"/>
    </location>
</feature>
<dbReference type="Pfam" id="PF25392">
    <property type="entry name" value="MS_channel_TM1"/>
    <property type="match status" value="1"/>
</dbReference>
<keyword evidence="9" id="KW-0732">Signal</keyword>
<dbReference type="Pfam" id="PF21082">
    <property type="entry name" value="MS_channel_3rd"/>
    <property type="match status" value="1"/>
</dbReference>
<dbReference type="InterPro" id="IPR023408">
    <property type="entry name" value="MscS_beta-dom_sf"/>
</dbReference>
<dbReference type="SUPFAM" id="SSF50182">
    <property type="entry name" value="Sm-like ribonucleoproteins"/>
    <property type="match status" value="1"/>
</dbReference>
<evidence type="ECO:0000256" key="8">
    <source>
        <dbReference type="SAM" id="Phobius"/>
    </source>
</evidence>
<dbReference type="PANTHER" id="PTHR30460">
    <property type="entry name" value="MODERATE CONDUCTANCE MECHANOSENSITIVE CHANNEL YBIO"/>
    <property type="match status" value="1"/>
</dbReference>
<evidence type="ECO:0000256" key="5">
    <source>
        <dbReference type="ARBA" id="ARBA00022989"/>
    </source>
</evidence>
<feature type="transmembrane region" description="Helical" evidence="8">
    <location>
        <begin position="203"/>
        <end position="231"/>
    </location>
</feature>
<dbReference type="SUPFAM" id="SSF82861">
    <property type="entry name" value="Mechanosensitive channel protein MscS (YggB), transmembrane region"/>
    <property type="match status" value="1"/>
</dbReference>
<reference evidence="14 15" key="1">
    <citation type="submission" date="2013-10" db="EMBL/GenBank/DDBJ databases">
        <title>Salinisphaera japonica YTM-1 Genome Sequencing.</title>
        <authorList>
            <person name="Lai Q."/>
            <person name="Li C."/>
            <person name="Shao Z."/>
        </authorList>
    </citation>
    <scope>NUCLEOTIDE SEQUENCE [LARGE SCALE GENOMIC DNA]</scope>
    <source>
        <strain evidence="14 15">YTM-1</strain>
    </source>
</reference>
<dbReference type="InterPro" id="IPR057485">
    <property type="entry name" value="YbiO-like_TM1"/>
</dbReference>
<feature type="transmembrane region" description="Helical" evidence="8">
    <location>
        <begin position="365"/>
        <end position="383"/>
    </location>
</feature>
<feature type="region of interest" description="Disordered" evidence="7">
    <location>
        <begin position="74"/>
        <end position="93"/>
    </location>
</feature>
<dbReference type="FunCoup" id="A0A423PKE3">
    <property type="interactions" value="22"/>
</dbReference>
<feature type="transmembrane region" description="Helical" evidence="8">
    <location>
        <begin position="527"/>
        <end position="549"/>
    </location>
</feature>
<dbReference type="InterPro" id="IPR011014">
    <property type="entry name" value="MscS_channel_TM-2"/>
</dbReference>
<feature type="transmembrane region" description="Helical" evidence="8">
    <location>
        <begin position="284"/>
        <end position="304"/>
    </location>
</feature>
<keyword evidence="5 8" id="KW-1133">Transmembrane helix</keyword>
<feature type="domain" description="Moderate conductance mechanosensitive channel YbiO-like transmembrane helix 1" evidence="13">
    <location>
        <begin position="395"/>
        <end position="473"/>
    </location>
</feature>
<dbReference type="InterPro" id="IPR010920">
    <property type="entry name" value="LSM_dom_sf"/>
</dbReference>
<dbReference type="Pfam" id="PF00924">
    <property type="entry name" value="MS_channel_2nd"/>
    <property type="match status" value="1"/>
</dbReference>
<keyword evidence="3" id="KW-1003">Cell membrane</keyword>
<evidence type="ECO:0000313" key="15">
    <source>
        <dbReference type="Proteomes" id="UP000285310"/>
    </source>
</evidence>
<dbReference type="InterPro" id="IPR006685">
    <property type="entry name" value="MscS_channel_2nd"/>
</dbReference>
<organism evidence="14 15">
    <name type="scientific">Salinisphaera japonica YTM-1</name>
    <dbReference type="NCBI Taxonomy" id="1209778"/>
    <lineage>
        <taxon>Bacteria</taxon>
        <taxon>Pseudomonadati</taxon>
        <taxon>Pseudomonadota</taxon>
        <taxon>Gammaproteobacteria</taxon>
        <taxon>Salinisphaerales</taxon>
        <taxon>Salinisphaeraceae</taxon>
        <taxon>Salinisphaera</taxon>
    </lineage>
</organism>
<evidence type="ECO:0000256" key="4">
    <source>
        <dbReference type="ARBA" id="ARBA00022692"/>
    </source>
</evidence>
<dbReference type="InterPro" id="IPR049278">
    <property type="entry name" value="MS_channel_C"/>
</dbReference>
<keyword evidence="4 8" id="KW-0812">Transmembrane</keyword>
<keyword evidence="6 8" id="KW-0472">Membrane</keyword>
<feature type="domain" description="Mechanosensitive ion channel transmembrane helices 2/3" evidence="12">
    <location>
        <begin position="534"/>
        <end position="574"/>
    </location>
</feature>
<feature type="domain" description="Mechanosensitive ion channel MscS C-terminal" evidence="11">
    <location>
        <begin position="647"/>
        <end position="733"/>
    </location>
</feature>
<dbReference type="Gene3D" id="3.30.70.100">
    <property type="match status" value="1"/>
</dbReference>
<feature type="transmembrane region" description="Helical" evidence="8">
    <location>
        <begin position="485"/>
        <end position="507"/>
    </location>
</feature>
<feature type="transmembrane region" description="Helical" evidence="8">
    <location>
        <begin position="310"/>
        <end position="333"/>
    </location>
</feature>
<feature type="transmembrane region" description="Helical" evidence="8">
    <location>
        <begin position="395"/>
        <end position="417"/>
    </location>
</feature>
<evidence type="ECO:0000259" key="12">
    <source>
        <dbReference type="Pfam" id="PF21088"/>
    </source>
</evidence>
<feature type="region of interest" description="Disordered" evidence="7">
    <location>
        <begin position="753"/>
        <end position="789"/>
    </location>
</feature>
<evidence type="ECO:0000256" key="9">
    <source>
        <dbReference type="SAM" id="SignalP"/>
    </source>
</evidence>
<dbReference type="GO" id="GO:0008381">
    <property type="term" value="F:mechanosensitive monoatomic ion channel activity"/>
    <property type="evidence" value="ECO:0007669"/>
    <property type="project" value="InterPro"/>
</dbReference>
<feature type="transmembrane region" description="Helical" evidence="8">
    <location>
        <begin position="151"/>
        <end position="182"/>
    </location>
</feature>
<dbReference type="Proteomes" id="UP000285310">
    <property type="component" value="Unassembled WGS sequence"/>
</dbReference>
<dbReference type="Gene3D" id="1.10.287.1260">
    <property type="match status" value="1"/>
</dbReference>
<gene>
    <name evidence="14" type="ORF">SAJA_11630</name>
</gene>
<comment type="similarity">
    <text evidence="2">Belongs to the MscS (TC 1.A.23) family.</text>
</comment>
<protein>
    <submittedName>
        <fullName evidence="14">Small mechanosensitive ion channel protein MscS</fullName>
    </submittedName>
</protein>
<keyword evidence="15" id="KW-1185">Reference proteome</keyword>
<evidence type="ECO:0000256" key="1">
    <source>
        <dbReference type="ARBA" id="ARBA00004651"/>
    </source>
</evidence>
<accession>A0A423PKE3</accession>
<evidence type="ECO:0000256" key="7">
    <source>
        <dbReference type="SAM" id="MobiDB-lite"/>
    </source>
</evidence>
<dbReference type="InterPro" id="IPR011066">
    <property type="entry name" value="MscS_channel_C_sf"/>
</dbReference>
<dbReference type="AlphaFoldDB" id="A0A423PKE3"/>
<sequence>MYMDQRRASYAIARVLVVCLFVFALMGASSLPAIAAPSEATDSQTTQSVPLSQLADILENDESRQQLIDKLRQAAEPAEAPAETEAAAEEKPAVDLAPAKPRMSFARQFAQTTAAWSEAVSGQVMAGWNKIKSFTEAGSDKRQQAAFNMQVFLQAALMLAIVVGSTIVSFFVLRWLAGWLFGPINRFAAGHDPDSSQLLRRGVAILAGIVIDVAVVLLAGGAGYAAGLFAIGDAGTMGTRESLFINAFVLIELMKVVIRALFAARHDNLRLLNIDARIAGWWSIRLRTFVGVIGYSLLVVVPIVNAQGSYLLGAMLTFVIMGGAYLYALKVIFGNRKLITNRLKDQADQAEVGFFSVLYRLASKLWVVLAVAYFTVLFVASQVDPSGALPFMMSATIQTIAAAAVGVGISGLLSQAIGRRLNFSDSLREKLPMLEARVNSYVPNALQVIRVIILLFVAAVIANAWRLFNLGEWLASDAGATTIAVTIKVLIILAAAALLWLITASVIEHRLSPSTGRGAPTARQETLLVLFRNALAIVIATFTVMIALSQIGVDIGPLIAGAGVFGLAIGFGAQKLVQDIITGVFIQLENAMNTGDVVTVGGVTGTAERLTIRSVSIRDIDGCYHIVPFSSAAVVSNYMRDWAYFRTEYGIGYREDIDNAIYYLREAFEDLKSDPTHGPNILEDMTVPGVTALADSSVNIRVMIKTTPGTQWGIGRAFNRLVKIHFDRAGIEIPFPHQTLYFGEDREGHAPAANIRVVEEAENDAPKALKKRRRGDDASPEETGDAPGD</sequence>
<feature type="transmembrane region" description="Helical" evidence="8">
    <location>
        <begin position="555"/>
        <end position="573"/>
    </location>
</feature>
<evidence type="ECO:0000313" key="14">
    <source>
        <dbReference type="EMBL" id="ROO26076.1"/>
    </source>
</evidence>
<dbReference type="GO" id="GO:0005886">
    <property type="term" value="C:plasma membrane"/>
    <property type="evidence" value="ECO:0007669"/>
    <property type="project" value="UniProtKB-SubCell"/>
</dbReference>
<dbReference type="PANTHER" id="PTHR30460:SF0">
    <property type="entry name" value="MODERATE CONDUCTANCE MECHANOSENSITIVE CHANNEL YBIO"/>
    <property type="match status" value="1"/>
</dbReference>
<dbReference type="OrthoDB" id="6500477at2"/>
<evidence type="ECO:0000256" key="2">
    <source>
        <dbReference type="ARBA" id="ARBA00008017"/>
    </source>
</evidence>
<dbReference type="Pfam" id="PF21088">
    <property type="entry name" value="MS_channel_1st"/>
    <property type="match status" value="1"/>
</dbReference>
<feature type="domain" description="Mechanosensitive ion channel MscS" evidence="10">
    <location>
        <begin position="576"/>
        <end position="638"/>
    </location>
</feature>
<dbReference type="EMBL" id="AYKG01000038">
    <property type="protein sequence ID" value="ROO26076.1"/>
    <property type="molecule type" value="Genomic_DNA"/>
</dbReference>
<dbReference type="InterPro" id="IPR045276">
    <property type="entry name" value="YbiO_bact"/>
</dbReference>
<comment type="caution">
    <text evidence="14">The sequence shown here is derived from an EMBL/GenBank/DDBJ whole genome shotgun (WGS) entry which is preliminary data.</text>
</comment>
<feature type="chain" id="PRO_5019550537" evidence="9">
    <location>
        <begin position="36"/>
        <end position="789"/>
    </location>
</feature>
<dbReference type="InParanoid" id="A0A423PKE3"/>
<dbReference type="SUPFAM" id="SSF82689">
    <property type="entry name" value="Mechanosensitive channel protein MscS (YggB), C-terminal domain"/>
    <property type="match status" value="1"/>
</dbReference>
<evidence type="ECO:0000259" key="13">
    <source>
        <dbReference type="Pfam" id="PF25392"/>
    </source>
</evidence>
<proteinExistence type="inferred from homology"/>
<comment type="subcellular location">
    <subcellularLocation>
        <location evidence="1">Cell membrane</location>
        <topology evidence="1">Multi-pass membrane protein</topology>
    </subcellularLocation>
</comment>